<comment type="caution">
    <text evidence="2">The sequence shown here is derived from an EMBL/GenBank/DDBJ whole genome shotgun (WGS) entry which is preliminary data.</text>
</comment>
<dbReference type="Proteomes" id="UP000828390">
    <property type="component" value="Unassembled WGS sequence"/>
</dbReference>
<accession>A0A9D4HFS9</accession>
<evidence type="ECO:0000313" key="2">
    <source>
        <dbReference type="EMBL" id="KAH3715446.1"/>
    </source>
</evidence>
<dbReference type="AlphaFoldDB" id="A0A9D4HFS9"/>
<dbReference type="EMBL" id="JAIWYP010000013">
    <property type="protein sequence ID" value="KAH3715446.1"/>
    <property type="molecule type" value="Genomic_DNA"/>
</dbReference>
<evidence type="ECO:0000313" key="3">
    <source>
        <dbReference type="Proteomes" id="UP000828390"/>
    </source>
</evidence>
<protein>
    <submittedName>
        <fullName evidence="2">Uncharacterized protein</fullName>
    </submittedName>
</protein>
<reference evidence="2" key="2">
    <citation type="submission" date="2020-11" db="EMBL/GenBank/DDBJ databases">
        <authorList>
            <person name="McCartney M.A."/>
            <person name="Auch B."/>
            <person name="Kono T."/>
            <person name="Mallez S."/>
            <person name="Becker A."/>
            <person name="Gohl D.M."/>
            <person name="Silverstein K.A.T."/>
            <person name="Koren S."/>
            <person name="Bechman K.B."/>
            <person name="Herman A."/>
            <person name="Abrahante J.E."/>
            <person name="Garbe J."/>
        </authorList>
    </citation>
    <scope>NUCLEOTIDE SEQUENCE</scope>
    <source>
        <strain evidence="2">Duluth1</strain>
        <tissue evidence="2">Whole animal</tissue>
    </source>
</reference>
<organism evidence="2 3">
    <name type="scientific">Dreissena polymorpha</name>
    <name type="common">Zebra mussel</name>
    <name type="synonym">Mytilus polymorpha</name>
    <dbReference type="NCBI Taxonomy" id="45954"/>
    <lineage>
        <taxon>Eukaryota</taxon>
        <taxon>Metazoa</taxon>
        <taxon>Spiralia</taxon>
        <taxon>Lophotrochozoa</taxon>
        <taxon>Mollusca</taxon>
        <taxon>Bivalvia</taxon>
        <taxon>Autobranchia</taxon>
        <taxon>Heteroconchia</taxon>
        <taxon>Euheterodonta</taxon>
        <taxon>Imparidentia</taxon>
        <taxon>Neoheterodontei</taxon>
        <taxon>Myida</taxon>
        <taxon>Dreissenoidea</taxon>
        <taxon>Dreissenidae</taxon>
        <taxon>Dreissena</taxon>
    </lineage>
</organism>
<proteinExistence type="predicted"/>
<name>A0A9D4HFS9_DREPO</name>
<sequence length="122" mass="13840">MAEAKWSTSCPVPVTEDRTSQIISDVTGQRSTGTGSSSRLRLLKVLWFVRPFFSRMDIRDLRAADGRTYRHDEMAQTDRQKDRQADIMAGRQTDRQLDGQADSEKQTEKHAILHASLSVFGQ</sequence>
<gene>
    <name evidence="2" type="ORF">DPMN_058156</name>
</gene>
<evidence type="ECO:0000256" key="1">
    <source>
        <dbReference type="SAM" id="MobiDB-lite"/>
    </source>
</evidence>
<reference evidence="2" key="1">
    <citation type="journal article" date="2019" name="bioRxiv">
        <title>The Genome of the Zebra Mussel, Dreissena polymorpha: A Resource for Invasive Species Research.</title>
        <authorList>
            <person name="McCartney M.A."/>
            <person name="Auch B."/>
            <person name="Kono T."/>
            <person name="Mallez S."/>
            <person name="Zhang Y."/>
            <person name="Obille A."/>
            <person name="Becker A."/>
            <person name="Abrahante J.E."/>
            <person name="Garbe J."/>
            <person name="Badalamenti J.P."/>
            <person name="Herman A."/>
            <person name="Mangelson H."/>
            <person name="Liachko I."/>
            <person name="Sullivan S."/>
            <person name="Sone E.D."/>
            <person name="Koren S."/>
            <person name="Silverstein K.A.T."/>
            <person name="Beckman K.B."/>
            <person name="Gohl D.M."/>
        </authorList>
    </citation>
    <scope>NUCLEOTIDE SEQUENCE</scope>
    <source>
        <strain evidence="2">Duluth1</strain>
        <tissue evidence="2">Whole animal</tissue>
    </source>
</reference>
<feature type="compositionally biased region" description="Basic and acidic residues" evidence="1">
    <location>
        <begin position="65"/>
        <end position="85"/>
    </location>
</feature>
<feature type="compositionally biased region" description="Basic and acidic residues" evidence="1">
    <location>
        <begin position="92"/>
        <end position="108"/>
    </location>
</feature>
<keyword evidence="3" id="KW-1185">Reference proteome</keyword>
<feature type="region of interest" description="Disordered" evidence="1">
    <location>
        <begin position="65"/>
        <end position="108"/>
    </location>
</feature>